<keyword evidence="2" id="KW-1185">Reference proteome</keyword>
<gene>
    <name evidence="1" type="ORF">L1987_17185</name>
</gene>
<proteinExistence type="predicted"/>
<reference evidence="1 2" key="2">
    <citation type="journal article" date="2022" name="Mol. Ecol. Resour.">
        <title>The genomes of chicory, endive, great burdock and yacon provide insights into Asteraceae paleo-polyploidization history and plant inulin production.</title>
        <authorList>
            <person name="Fan W."/>
            <person name="Wang S."/>
            <person name="Wang H."/>
            <person name="Wang A."/>
            <person name="Jiang F."/>
            <person name="Liu H."/>
            <person name="Zhao H."/>
            <person name="Xu D."/>
            <person name="Zhang Y."/>
        </authorList>
    </citation>
    <scope>NUCLEOTIDE SEQUENCE [LARGE SCALE GENOMIC DNA]</scope>
    <source>
        <strain evidence="2">cv. Yunnan</strain>
        <tissue evidence="1">Leaves</tissue>
    </source>
</reference>
<protein>
    <submittedName>
        <fullName evidence="1">Uncharacterized protein</fullName>
    </submittedName>
</protein>
<dbReference type="Proteomes" id="UP001056120">
    <property type="component" value="Linkage Group LG06"/>
</dbReference>
<dbReference type="EMBL" id="CM042023">
    <property type="protein sequence ID" value="KAI3812475.1"/>
    <property type="molecule type" value="Genomic_DNA"/>
</dbReference>
<evidence type="ECO:0000313" key="1">
    <source>
        <dbReference type="EMBL" id="KAI3812475.1"/>
    </source>
</evidence>
<evidence type="ECO:0000313" key="2">
    <source>
        <dbReference type="Proteomes" id="UP001056120"/>
    </source>
</evidence>
<sequence>MISFPATLTSTLCGISCDCLHYAATYPIQTISKMRPLAKALEWLRPLVETMAWDYCIVWQFGDDPSRYVEWIGCCCNGSPSVCRNVKEEIDATKHHLSSLCRDTYVKHSVKTKACAKLASIPFHLPLYSGIHGEVAMSAQPSWSHDTIGTQVLIPVNGGMIELYISKQVARNQEMVETVMAQFIIFSRHIEQLKTEGSPNSSNPWSENSSLVSAGSTHVSPTQSIDNKPINLLGYATSEQPKESTKIRQKTGKDQYQSKNLVTERNRRNRIKDGLFALRALVPKISKMDRASIVGDAIEYIKELQTNVKELKEELERLEEDDSKSHVDEIEVCKPKKAHEHSPTKGHSLASTTPDRKTEVQVAVHQIGAKDFLLKLVCGEQRGGFQRILETINSLGLQVLDVNVTTCYGKVLIILKVEAKGKDFAAKSLKDSLLDSWMPRMLDENPTRSN</sequence>
<organism evidence="1 2">
    <name type="scientific">Smallanthus sonchifolius</name>
    <dbReference type="NCBI Taxonomy" id="185202"/>
    <lineage>
        <taxon>Eukaryota</taxon>
        <taxon>Viridiplantae</taxon>
        <taxon>Streptophyta</taxon>
        <taxon>Embryophyta</taxon>
        <taxon>Tracheophyta</taxon>
        <taxon>Spermatophyta</taxon>
        <taxon>Magnoliopsida</taxon>
        <taxon>eudicotyledons</taxon>
        <taxon>Gunneridae</taxon>
        <taxon>Pentapetalae</taxon>
        <taxon>asterids</taxon>
        <taxon>campanulids</taxon>
        <taxon>Asterales</taxon>
        <taxon>Asteraceae</taxon>
        <taxon>Asteroideae</taxon>
        <taxon>Heliantheae alliance</taxon>
        <taxon>Millerieae</taxon>
        <taxon>Smallanthus</taxon>
    </lineage>
</organism>
<name>A0ACB9IWT0_9ASTR</name>
<accession>A0ACB9IWT0</accession>
<reference evidence="2" key="1">
    <citation type="journal article" date="2022" name="Mol. Ecol. Resour.">
        <title>The genomes of chicory, endive, great burdock and yacon provide insights into Asteraceae palaeo-polyploidization history and plant inulin production.</title>
        <authorList>
            <person name="Fan W."/>
            <person name="Wang S."/>
            <person name="Wang H."/>
            <person name="Wang A."/>
            <person name="Jiang F."/>
            <person name="Liu H."/>
            <person name="Zhao H."/>
            <person name="Xu D."/>
            <person name="Zhang Y."/>
        </authorList>
    </citation>
    <scope>NUCLEOTIDE SEQUENCE [LARGE SCALE GENOMIC DNA]</scope>
    <source>
        <strain evidence="2">cv. Yunnan</strain>
    </source>
</reference>
<comment type="caution">
    <text evidence="1">The sequence shown here is derived from an EMBL/GenBank/DDBJ whole genome shotgun (WGS) entry which is preliminary data.</text>
</comment>